<evidence type="ECO:0000256" key="2">
    <source>
        <dbReference type="SAM" id="Phobius"/>
    </source>
</evidence>
<sequence>MNAMSSDAPGPRPRQVTIGGWLVAIASAMLVVTVFDTMARLHTVDTRDELTRVLTTGSTRDLGISVADALGVFRAALFVAGAAAAVTGVLGIFVLQRHTAARIVLTIAAVPVVLTAPFSGGFLAILVGGGTALLWSRPARDWFAGRPPTRPEVGSVPVQPAPQPPVRRPESAWPPPTIAPPRPSASPGSAPAPTPGWGRQSAQPASWPPAYVTAPAPAPGTRDVPTQVRVACILTWVFSALTGGLYLLISVALLADRGGMLKLLKDNPTVRDTKLTDDQLVAAIVTVGVLVVLWCLAAGVLAALVWRRHAWARTLLMVSIAVAFSVELVGFPYTLLHLAAAVIAFRMLLRPVSRAWFRGAGRPGPPPPPRWTPPPGWAPPSGAPKDQPAAPPDPGAQPPRDEPSDRPAGKPPVW</sequence>
<feature type="transmembrane region" description="Helical" evidence="2">
    <location>
        <begin position="280"/>
        <end position="306"/>
    </location>
</feature>
<feature type="transmembrane region" description="Helical" evidence="2">
    <location>
        <begin position="75"/>
        <end position="95"/>
    </location>
</feature>
<feature type="transmembrane region" description="Helical" evidence="2">
    <location>
        <begin position="16"/>
        <end position="35"/>
    </location>
</feature>
<feature type="transmembrane region" description="Helical" evidence="2">
    <location>
        <begin position="107"/>
        <end position="135"/>
    </location>
</feature>
<feature type="transmembrane region" description="Helical" evidence="2">
    <location>
        <begin position="233"/>
        <end position="255"/>
    </location>
</feature>
<keyword evidence="2" id="KW-0472">Membrane</keyword>
<feature type="region of interest" description="Disordered" evidence="1">
    <location>
        <begin position="360"/>
        <end position="414"/>
    </location>
</feature>
<feature type="compositionally biased region" description="Basic and acidic residues" evidence="1">
    <location>
        <begin position="399"/>
        <end position="408"/>
    </location>
</feature>
<evidence type="ECO:0000313" key="4">
    <source>
        <dbReference type="Proteomes" id="UP000279994"/>
    </source>
</evidence>
<organism evidence="3 4">
    <name type="scientific">Nocardioides pocheonensis</name>
    <dbReference type="NCBI Taxonomy" id="661485"/>
    <lineage>
        <taxon>Bacteria</taxon>
        <taxon>Bacillati</taxon>
        <taxon>Actinomycetota</taxon>
        <taxon>Actinomycetes</taxon>
        <taxon>Propionibacteriales</taxon>
        <taxon>Nocardioidaceae</taxon>
        <taxon>Nocardioides</taxon>
    </lineage>
</organism>
<name>A0A3N0GR33_9ACTN</name>
<evidence type="ECO:0008006" key="5">
    <source>
        <dbReference type="Google" id="ProtNLM"/>
    </source>
</evidence>
<keyword evidence="2" id="KW-1133">Transmembrane helix</keyword>
<feature type="compositionally biased region" description="Pro residues" evidence="1">
    <location>
        <begin position="363"/>
        <end position="382"/>
    </location>
</feature>
<evidence type="ECO:0000256" key="1">
    <source>
        <dbReference type="SAM" id="MobiDB-lite"/>
    </source>
</evidence>
<feature type="compositionally biased region" description="Pro residues" evidence="1">
    <location>
        <begin position="159"/>
        <end position="194"/>
    </location>
</feature>
<keyword evidence="4" id="KW-1185">Reference proteome</keyword>
<feature type="region of interest" description="Disordered" evidence="1">
    <location>
        <begin position="145"/>
        <end position="222"/>
    </location>
</feature>
<comment type="caution">
    <text evidence="3">The sequence shown here is derived from an EMBL/GenBank/DDBJ whole genome shotgun (WGS) entry which is preliminary data.</text>
</comment>
<gene>
    <name evidence="3" type="ORF">EFL26_09510</name>
</gene>
<evidence type="ECO:0000313" key="3">
    <source>
        <dbReference type="EMBL" id="RNM14944.1"/>
    </source>
</evidence>
<dbReference type="Proteomes" id="UP000279994">
    <property type="component" value="Unassembled WGS sequence"/>
</dbReference>
<proteinExistence type="predicted"/>
<dbReference type="EMBL" id="RJSF01000036">
    <property type="protein sequence ID" value="RNM14944.1"/>
    <property type="molecule type" value="Genomic_DNA"/>
</dbReference>
<reference evidence="3 4" key="1">
    <citation type="submission" date="2018-11" db="EMBL/GenBank/DDBJ databases">
        <authorList>
            <person name="Li F."/>
        </authorList>
    </citation>
    <scope>NUCLEOTIDE SEQUENCE [LARGE SCALE GENOMIC DNA]</scope>
    <source>
        <strain evidence="3 4">Gsoil 818</strain>
    </source>
</reference>
<protein>
    <recommendedName>
        <fullName evidence="5">DUF4064 domain-containing protein</fullName>
    </recommendedName>
</protein>
<keyword evidence="2" id="KW-0812">Transmembrane</keyword>
<accession>A0A3N0GR33</accession>
<feature type="transmembrane region" description="Helical" evidence="2">
    <location>
        <begin position="318"/>
        <end position="349"/>
    </location>
</feature>
<dbReference type="AlphaFoldDB" id="A0A3N0GR33"/>